<evidence type="ECO:0000259" key="2">
    <source>
        <dbReference type="Pfam" id="PF13598"/>
    </source>
</evidence>
<evidence type="ECO:0008006" key="6">
    <source>
        <dbReference type="Google" id="ProtNLM"/>
    </source>
</evidence>
<feature type="domain" description="DUF4139" evidence="2">
    <location>
        <begin position="216"/>
        <end position="623"/>
    </location>
</feature>
<dbReference type="RefSeq" id="WP_142533493.1">
    <property type="nucleotide sequence ID" value="NZ_FXTB01000005.1"/>
</dbReference>
<dbReference type="Pfam" id="PF13715">
    <property type="entry name" value="CarbopepD_reg_2"/>
    <property type="match status" value="1"/>
</dbReference>
<dbReference type="PANTHER" id="PTHR31005">
    <property type="entry name" value="DUF4139 DOMAIN-CONTAINING PROTEIN"/>
    <property type="match status" value="1"/>
</dbReference>
<keyword evidence="5" id="KW-1185">Reference proteome</keyword>
<dbReference type="Pfam" id="PF13600">
    <property type="entry name" value="DUF4140"/>
    <property type="match status" value="1"/>
</dbReference>
<organism evidence="4 5">
    <name type="scientific">Saccharicrinis carchari</name>
    <dbReference type="NCBI Taxonomy" id="1168039"/>
    <lineage>
        <taxon>Bacteria</taxon>
        <taxon>Pseudomonadati</taxon>
        <taxon>Bacteroidota</taxon>
        <taxon>Bacteroidia</taxon>
        <taxon>Marinilabiliales</taxon>
        <taxon>Marinilabiliaceae</taxon>
        <taxon>Saccharicrinis</taxon>
    </lineage>
</organism>
<feature type="chain" id="PRO_5021758268" description="Mucoidy inhibitor MuiA family protein" evidence="1">
    <location>
        <begin position="19"/>
        <end position="630"/>
    </location>
</feature>
<dbReference type="InterPro" id="IPR025554">
    <property type="entry name" value="DUF4140"/>
</dbReference>
<dbReference type="AlphaFoldDB" id="A0A521DBW4"/>
<sequence length="630" mass="70846">MKTTFFLIAALIFNSLSAQNITEKEVKTEVDEVTVFIEGAQIVRKKTVELGKGNSIVKFINLSPFINAKSIQVKAQGDLTVLSVNHQQNFLDKAIKSKELMALEKELEAVDEKINLESTHLSILHEELTFLQENRVVGGKNEQVSIVNLQQTANFYGNKLTELKMKEIERNKSLKKLMQKRSDLQSQINTLSGKKEFPSGEVLMKVDAKKSGGFSLELRYIVENAGWFPSYDIRAKNIDKPVQLIYKANVKQDTKVDWKNVKLKFSSADPNVSGVAPQLKTYFINYNSRPPSYKQTANSVSGKVMDSNGEPLPGATVVVTGTTIGTVTDMQGNYSLTIPNNAGQLTYSFIGFNNQTLPIAGERMNVALQENQRDLEEVVVTGYGGKRNVLRALKGKVAGVVVDDEMDMSEIKVRGTSSLAIPMAQVENQTTVDFEIEMPYTVHSDNKNYSVDMAFYDVRAFYQYYAVPKVDKDAFLIANIVGWEKYNLLEGEANVFFEDTYVGKTLMDVRYASDTLEVSLGRDKRVAVNREKVKDFTTKQFIGSKKEETRAWKTTVKNNKNKEINMIVLDQVPVSTIEAIEVDIQNISGAKHNAETGEIKWELKIKPTGQKELDLKYSVKYPKNRNVYVE</sequence>
<dbReference type="PANTHER" id="PTHR31005:SF8">
    <property type="entry name" value="DUF4139 DOMAIN-CONTAINING PROTEIN"/>
    <property type="match status" value="1"/>
</dbReference>
<dbReference type="InterPro" id="IPR008969">
    <property type="entry name" value="CarboxyPept-like_regulatory"/>
</dbReference>
<protein>
    <recommendedName>
        <fullName evidence="6">Mucoidy inhibitor MuiA family protein</fullName>
    </recommendedName>
</protein>
<evidence type="ECO:0000256" key="1">
    <source>
        <dbReference type="SAM" id="SignalP"/>
    </source>
</evidence>
<dbReference type="Proteomes" id="UP000319040">
    <property type="component" value="Unassembled WGS sequence"/>
</dbReference>
<dbReference type="InterPro" id="IPR037291">
    <property type="entry name" value="DUF4139"/>
</dbReference>
<feature type="signal peptide" evidence="1">
    <location>
        <begin position="1"/>
        <end position="18"/>
    </location>
</feature>
<dbReference type="Pfam" id="PF13598">
    <property type="entry name" value="DUF4139"/>
    <property type="match status" value="1"/>
</dbReference>
<evidence type="ECO:0000313" key="5">
    <source>
        <dbReference type="Proteomes" id="UP000319040"/>
    </source>
</evidence>
<dbReference type="EMBL" id="FXTB01000005">
    <property type="protein sequence ID" value="SMO69078.1"/>
    <property type="molecule type" value="Genomic_DNA"/>
</dbReference>
<dbReference type="NCBIfam" id="TIGR02231">
    <property type="entry name" value="mucoidy inhibitor MuiA family protein"/>
    <property type="match status" value="2"/>
</dbReference>
<evidence type="ECO:0000313" key="4">
    <source>
        <dbReference type="EMBL" id="SMO69078.1"/>
    </source>
</evidence>
<accession>A0A521DBW4</accession>
<proteinExistence type="predicted"/>
<dbReference type="SUPFAM" id="SSF49464">
    <property type="entry name" value="Carboxypeptidase regulatory domain-like"/>
    <property type="match status" value="1"/>
</dbReference>
<gene>
    <name evidence="4" type="ORF">SAMN06265379_10529</name>
</gene>
<feature type="domain" description="DUF4140" evidence="3">
    <location>
        <begin position="33"/>
        <end position="131"/>
    </location>
</feature>
<dbReference type="Gene3D" id="2.60.40.1120">
    <property type="entry name" value="Carboxypeptidase-like, regulatory domain"/>
    <property type="match status" value="1"/>
</dbReference>
<reference evidence="4 5" key="1">
    <citation type="submission" date="2017-05" db="EMBL/GenBank/DDBJ databases">
        <authorList>
            <person name="Varghese N."/>
            <person name="Submissions S."/>
        </authorList>
    </citation>
    <scope>NUCLEOTIDE SEQUENCE [LARGE SCALE GENOMIC DNA]</scope>
    <source>
        <strain evidence="4 5">DSM 27040</strain>
    </source>
</reference>
<dbReference type="OrthoDB" id="1096764at2"/>
<dbReference type="InterPro" id="IPR011935">
    <property type="entry name" value="CHP02231"/>
</dbReference>
<evidence type="ECO:0000259" key="3">
    <source>
        <dbReference type="Pfam" id="PF13600"/>
    </source>
</evidence>
<name>A0A521DBW4_SACCC</name>
<keyword evidence="1" id="KW-0732">Signal</keyword>